<dbReference type="AlphaFoldDB" id="A0A3A3Z7Q1"/>
<keyword evidence="3" id="KW-1185">Reference proteome</keyword>
<name>A0A3A3Z7Q1_9ACTN</name>
<dbReference type="GO" id="GO:0006508">
    <property type="term" value="P:proteolysis"/>
    <property type="evidence" value="ECO:0007669"/>
    <property type="project" value="InterPro"/>
</dbReference>
<evidence type="ECO:0000313" key="3">
    <source>
        <dbReference type="Proteomes" id="UP000265614"/>
    </source>
</evidence>
<dbReference type="EMBL" id="QZEZ01000002">
    <property type="protein sequence ID" value="RJK96867.1"/>
    <property type="molecule type" value="Genomic_DNA"/>
</dbReference>
<dbReference type="InterPro" id="IPR011042">
    <property type="entry name" value="6-blade_b-propeller_TolB-like"/>
</dbReference>
<accession>A0A3A3Z7Q1</accession>
<dbReference type="Gene3D" id="2.120.10.30">
    <property type="entry name" value="TolB, C-terminal domain"/>
    <property type="match status" value="1"/>
</dbReference>
<organism evidence="2 3">
    <name type="scientific">Vallicoccus soli</name>
    <dbReference type="NCBI Taxonomy" id="2339232"/>
    <lineage>
        <taxon>Bacteria</taxon>
        <taxon>Bacillati</taxon>
        <taxon>Actinomycetota</taxon>
        <taxon>Actinomycetes</taxon>
        <taxon>Motilibacterales</taxon>
        <taxon>Vallicoccaceae</taxon>
        <taxon>Vallicoccus</taxon>
    </lineage>
</organism>
<dbReference type="GO" id="GO:0008236">
    <property type="term" value="F:serine-type peptidase activity"/>
    <property type="evidence" value="ECO:0007669"/>
    <property type="project" value="InterPro"/>
</dbReference>
<dbReference type="Proteomes" id="UP000265614">
    <property type="component" value="Unassembled WGS sequence"/>
</dbReference>
<dbReference type="SUPFAM" id="SSF82171">
    <property type="entry name" value="DPP6 N-terminal domain-like"/>
    <property type="match status" value="1"/>
</dbReference>
<sequence length="651" mass="69236">MSVVTPGSPGPAPQPCGTWSTPVSAALASGSTVRLEGVAWDDDGSLWWSEGRADGGGRAVVLRRGADGSVREVTPPGLDPRTRAHEYGGGAWVPVGGRLVLAGWADQRLHLVEPDGAVRALTPEPVRPQGVRYADLVPSPDRAEVWCVREEVDGADVRRAIVAVPLDGGGERVLAADGHFLSTPRPSPDGRRLAWLRWDHPRLPWDGTELRVADVAPDGSVGTARTVLGGASESVFQPEWLAPDRLVAVSDRSGWWNLHEVGLDGAVRALCPREEEFGVPQWQFGMTTYAVLDDGRLAVTHGTAEWALSVLDPADGSLRRVDLPQTDWRASVRARGGHVAAVAGGPATPAEVLDVDLATGRAEVVARALAEVPDERYLPRPHPLTVTGPQGREVHAVVYPPRNPGAVPLPGERPPYVAFVHGGPTAQVRAGLDLVKAAFTSRGIGVVDVNYGGSTGYGRAYRERLRGQWGVVDVEDVVAVVQALAERGEADGERLLVRGGSAGGWTVLAALTRTSAFAGGTSYFGVAELVHFVEDTHDFESRYVDGLVGPLPEAQDLYVERAPLSHVDGLSCPVLLLQGLDDRVVPPSQAEMLRDALRRKGIPHAYVAFEGEQHGFRSAAAQRASLEAELSFTGQVCGVVVPDVPALALER</sequence>
<dbReference type="RefSeq" id="WP_119949583.1">
    <property type="nucleotide sequence ID" value="NZ_QZEZ01000002.1"/>
</dbReference>
<feature type="domain" description="Peptidase S9 prolyl oligopeptidase catalytic" evidence="1">
    <location>
        <begin position="437"/>
        <end position="637"/>
    </location>
</feature>
<dbReference type="SUPFAM" id="SSF53474">
    <property type="entry name" value="alpha/beta-Hydrolases"/>
    <property type="match status" value="1"/>
</dbReference>
<protein>
    <submittedName>
        <fullName evidence="2">S9 family peptidase</fullName>
    </submittedName>
</protein>
<dbReference type="PANTHER" id="PTHR43056">
    <property type="entry name" value="PEPTIDASE S9 PROLYL OLIGOPEPTIDASE"/>
    <property type="match status" value="1"/>
</dbReference>
<evidence type="ECO:0000259" key="1">
    <source>
        <dbReference type="Pfam" id="PF00326"/>
    </source>
</evidence>
<dbReference type="Pfam" id="PF00326">
    <property type="entry name" value="Peptidase_S9"/>
    <property type="match status" value="1"/>
</dbReference>
<dbReference type="Gene3D" id="3.40.50.1820">
    <property type="entry name" value="alpha/beta hydrolase"/>
    <property type="match status" value="1"/>
</dbReference>
<dbReference type="InterPro" id="IPR001375">
    <property type="entry name" value="Peptidase_S9_cat"/>
</dbReference>
<gene>
    <name evidence="2" type="ORF">D5H78_06295</name>
</gene>
<comment type="caution">
    <text evidence="2">The sequence shown here is derived from an EMBL/GenBank/DDBJ whole genome shotgun (WGS) entry which is preliminary data.</text>
</comment>
<dbReference type="PANTHER" id="PTHR43056:SF5">
    <property type="entry name" value="PEPTIDASE S9 PROLYL OLIGOPEPTIDASE CATALYTIC DOMAIN-CONTAINING PROTEIN"/>
    <property type="match status" value="1"/>
</dbReference>
<evidence type="ECO:0000313" key="2">
    <source>
        <dbReference type="EMBL" id="RJK96867.1"/>
    </source>
</evidence>
<dbReference type="InterPro" id="IPR050585">
    <property type="entry name" value="Xaa-Pro_dipeptidyl-ppase/CocE"/>
</dbReference>
<reference evidence="2 3" key="1">
    <citation type="submission" date="2018-09" db="EMBL/GenBank/DDBJ databases">
        <title>YIM 75000 draft genome.</title>
        <authorList>
            <person name="Tang S."/>
            <person name="Feng Y."/>
        </authorList>
    </citation>
    <scope>NUCLEOTIDE SEQUENCE [LARGE SCALE GENOMIC DNA]</scope>
    <source>
        <strain evidence="2 3">YIM 75000</strain>
    </source>
</reference>
<dbReference type="InterPro" id="IPR029058">
    <property type="entry name" value="AB_hydrolase_fold"/>
</dbReference>
<dbReference type="OrthoDB" id="128799at2"/>
<proteinExistence type="predicted"/>